<dbReference type="Gene3D" id="1.20.1640.10">
    <property type="entry name" value="Multidrug efflux transporter AcrB transmembrane domain"/>
    <property type="match status" value="1"/>
</dbReference>
<dbReference type="EMBL" id="CAFBON010000164">
    <property type="protein sequence ID" value="CAB4997130.1"/>
    <property type="molecule type" value="Genomic_DNA"/>
</dbReference>
<feature type="region of interest" description="Disordered" evidence="10">
    <location>
        <begin position="370"/>
        <end position="389"/>
    </location>
</feature>
<proteinExistence type="inferred from homology"/>
<evidence type="ECO:0000256" key="6">
    <source>
        <dbReference type="ARBA" id="ARBA00022927"/>
    </source>
</evidence>
<evidence type="ECO:0000256" key="8">
    <source>
        <dbReference type="ARBA" id="ARBA00023010"/>
    </source>
</evidence>
<evidence type="ECO:0000256" key="1">
    <source>
        <dbReference type="ARBA" id="ARBA00004651"/>
    </source>
</evidence>
<feature type="domain" description="Protein export membrane protein SecD/SecF C-terminal" evidence="12">
    <location>
        <begin position="135"/>
        <end position="321"/>
    </location>
</feature>
<evidence type="ECO:0000256" key="7">
    <source>
        <dbReference type="ARBA" id="ARBA00022989"/>
    </source>
</evidence>
<keyword evidence="9 11" id="KW-0472">Membrane</keyword>
<dbReference type="GO" id="GO:0006886">
    <property type="term" value="P:intracellular protein transport"/>
    <property type="evidence" value="ECO:0007669"/>
    <property type="project" value="InterPro"/>
</dbReference>
<sequence>MSNDTTTTAGAEVPVRRRSLWGRLYHGETTFDFVGRRRVGYRISGIFLVLTVIFLIVRGLNLGIDFKGGVSWEVASASVSQSEVESVLSDNGISVREAKIEFLQSRGGGDDRVRVQVPEQTAEVQTAVQQDLAQLAGVSTDDVSRNVVSATWGKEITKKAIVALIVFIALLSVYISWRFEWKMAIAAIAAMLHDVAISLGIYAILHLTVTPATVIAFLTILGFSLYDTIVVFDKVHENAKRFGNTKIGYGDIVNLSSNEVLMRSLNTSIAALLPVLSVLVVGAWVLGVEVLVDFALALFIGLLTGSYSSLFIATPILASLKGREKRYSGLRDRHASGDELARLRVGGSSGPRASAQAGAPGSMEAARALSNDAATVLSHPPRPRKQRRR</sequence>
<feature type="region of interest" description="Disordered" evidence="10">
    <location>
        <begin position="343"/>
        <end position="365"/>
    </location>
</feature>
<dbReference type="GO" id="GO:0005886">
    <property type="term" value="C:plasma membrane"/>
    <property type="evidence" value="ECO:0007669"/>
    <property type="project" value="UniProtKB-SubCell"/>
</dbReference>
<dbReference type="PANTHER" id="PTHR30081:SF8">
    <property type="entry name" value="PROTEIN TRANSLOCASE SUBUNIT SECF"/>
    <property type="match status" value="1"/>
</dbReference>
<dbReference type="PANTHER" id="PTHR30081">
    <property type="entry name" value="PROTEIN-EXPORT MEMBRANE PROTEIN SEC"/>
    <property type="match status" value="1"/>
</dbReference>
<dbReference type="GO" id="GO:0015450">
    <property type="term" value="F:protein-transporting ATPase activity"/>
    <property type="evidence" value="ECO:0007669"/>
    <property type="project" value="InterPro"/>
</dbReference>
<evidence type="ECO:0000259" key="12">
    <source>
        <dbReference type="Pfam" id="PF02355"/>
    </source>
</evidence>
<evidence type="ECO:0000313" key="13">
    <source>
        <dbReference type="EMBL" id="CAB4800740.1"/>
    </source>
</evidence>
<dbReference type="SUPFAM" id="SSF82866">
    <property type="entry name" value="Multidrug efflux transporter AcrB transmembrane domain"/>
    <property type="match status" value="1"/>
</dbReference>
<dbReference type="InterPro" id="IPR005665">
    <property type="entry name" value="SecF_bac"/>
</dbReference>
<dbReference type="InterPro" id="IPR022645">
    <property type="entry name" value="SecD/SecF_bac"/>
</dbReference>
<feature type="transmembrane region" description="Helical" evidence="11">
    <location>
        <begin position="294"/>
        <end position="318"/>
    </location>
</feature>
<keyword evidence="6" id="KW-0653">Protein transport</keyword>
<feature type="transmembrane region" description="Helical" evidence="11">
    <location>
        <begin position="39"/>
        <end position="57"/>
    </location>
</feature>
<accession>A0A6J7NUB2</accession>
<evidence type="ECO:0000313" key="14">
    <source>
        <dbReference type="EMBL" id="CAB4997130.1"/>
    </source>
</evidence>
<reference evidence="14" key="1">
    <citation type="submission" date="2020-05" db="EMBL/GenBank/DDBJ databases">
        <authorList>
            <person name="Chiriac C."/>
            <person name="Salcher M."/>
            <person name="Ghai R."/>
            <person name="Kavagutti S V."/>
        </authorList>
    </citation>
    <scope>NUCLEOTIDE SEQUENCE</scope>
</reference>
<dbReference type="InterPro" id="IPR048634">
    <property type="entry name" value="SecD_SecF_C"/>
</dbReference>
<keyword evidence="5 11" id="KW-0812">Transmembrane</keyword>
<feature type="transmembrane region" description="Helical" evidence="11">
    <location>
        <begin position="211"/>
        <end position="232"/>
    </location>
</feature>
<dbReference type="Pfam" id="PF07549">
    <property type="entry name" value="Sec_GG"/>
    <property type="match status" value="1"/>
</dbReference>
<dbReference type="InterPro" id="IPR022813">
    <property type="entry name" value="SecD/SecF_arch_bac"/>
</dbReference>
<evidence type="ECO:0000256" key="5">
    <source>
        <dbReference type="ARBA" id="ARBA00022692"/>
    </source>
</evidence>
<evidence type="ECO:0000256" key="3">
    <source>
        <dbReference type="ARBA" id="ARBA00022448"/>
    </source>
</evidence>
<evidence type="ECO:0000256" key="4">
    <source>
        <dbReference type="ARBA" id="ARBA00022475"/>
    </source>
</evidence>
<feature type="transmembrane region" description="Helical" evidence="11">
    <location>
        <begin position="184"/>
        <end position="205"/>
    </location>
</feature>
<dbReference type="EMBL" id="CAFAAJ010000049">
    <property type="protein sequence ID" value="CAB4800740.1"/>
    <property type="molecule type" value="Genomic_DNA"/>
</dbReference>
<keyword evidence="8" id="KW-0811">Translocation</keyword>
<keyword evidence="4" id="KW-1003">Cell membrane</keyword>
<evidence type="ECO:0000256" key="9">
    <source>
        <dbReference type="ARBA" id="ARBA00023136"/>
    </source>
</evidence>
<evidence type="ECO:0000256" key="11">
    <source>
        <dbReference type="SAM" id="Phobius"/>
    </source>
</evidence>
<feature type="transmembrane region" description="Helical" evidence="11">
    <location>
        <begin position="160"/>
        <end position="177"/>
    </location>
</feature>
<evidence type="ECO:0000256" key="10">
    <source>
        <dbReference type="SAM" id="MobiDB-lite"/>
    </source>
</evidence>
<dbReference type="AlphaFoldDB" id="A0A6J7NUB2"/>
<dbReference type="NCBIfam" id="TIGR00966">
    <property type="entry name" value="transloc_SecF"/>
    <property type="match status" value="1"/>
</dbReference>
<organism evidence="14">
    <name type="scientific">freshwater metagenome</name>
    <dbReference type="NCBI Taxonomy" id="449393"/>
    <lineage>
        <taxon>unclassified sequences</taxon>
        <taxon>metagenomes</taxon>
        <taxon>ecological metagenomes</taxon>
    </lineage>
</organism>
<dbReference type="InterPro" id="IPR022646">
    <property type="entry name" value="SecD/SecF_CS"/>
</dbReference>
<feature type="transmembrane region" description="Helical" evidence="11">
    <location>
        <begin position="269"/>
        <end position="288"/>
    </location>
</feature>
<dbReference type="PRINTS" id="PR01755">
    <property type="entry name" value="SECFTRNLCASE"/>
</dbReference>
<dbReference type="Pfam" id="PF02355">
    <property type="entry name" value="SecD_SecF_C"/>
    <property type="match status" value="1"/>
</dbReference>
<comment type="subcellular location">
    <subcellularLocation>
        <location evidence="1">Cell membrane</location>
        <topology evidence="1">Multi-pass membrane protein</topology>
    </subcellularLocation>
</comment>
<evidence type="ECO:0000256" key="2">
    <source>
        <dbReference type="ARBA" id="ARBA00015792"/>
    </source>
</evidence>
<dbReference type="HAMAP" id="MF_01464_B">
    <property type="entry name" value="SecF_B"/>
    <property type="match status" value="1"/>
</dbReference>
<gene>
    <name evidence="13" type="ORF">UFOPK3001_00941</name>
    <name evidence="14" type="ORF">UFOPK3954_01525</name>
</gene>
<protein>
    <recommendedName>
        <fullName evidence="2">Protein translocase subunit SecF</fullName>
    </recommendedName>
</protein>
<name>A0A6J7NUB2_9ZZZZ</name>
<keyword evidence="3" id="KW-0813">Transport</keyword>
<keyword evidence="7 11" id="KW-1133">Transmembrane helix</keyword>